<proteinExistence type="predicted"/>
<gene>
    <name evidence="8" type="ORF">H0H81_003065</name>
</gene>
<evidence type="ECO:0000256" key="3">
    <source>
        <dbReference type="ARBA" id="ARBA00023125"/>
    </source>
</evidence>
<accession>A0A9P7GLL4</accession>
<feature type="compositionally biased region" description="Basic and acidic residues" evidence="6">
    <location>
        <begin position="159"/>
        <end position="173"/>
    </location>
</feature>
<evidence type="ECO:0000313" key="9">
    <source>
        <dbReference type="Proteomes" id="UP000717328"/>
    </source>
</evidence>
<evidence type="ECO:0000256" key="2">
    <source>
        <dbReference type="ARBA" id="ARBA00023015"/>
    </source>
</evidence>
<dbReference type="PANTHER" id="PTHR15741">
    <property type="entry name" value="BASIC HELIX-LOOP-HELIX ZIP TRANSCRIPTION FACTOR"/>
    <property type="match status" value="1"/>
</dbReference>
<dbReference type="EMBL" id="JABCKI010000087">
    <property type="protein sequence ID" value="KAG5652922.1"/>
    <property type="molecule type" value="Genomic_DNA"/>
</dbReference>
<evidence type="ECO:0000313" key="8">
    <source>
        <dbReference type="EMBL" id="KAG5652922.1"/>
    </source>
</evidence>
<feature type="compositionally biased region" description="Polar residues" evidence="6">
    <location>
        <begin position="121"/>
        <end position="133"/>
    </location>
</feature>
<dbReference type="InterPro" id="IPR052207">
    <property type="entry name" value="Max-like/E-box_TFs"/>
</dbReference>
<keyword evidence="2" id="KW-0805">Transcription regulation</keyword>
<name>A0A9P7GLL4_9AGAR</name>
<evidence type="ECO:0000256" key="6">
    <source>
        <dbReference type="SAM" id="MobiDB-lite"/>
    </source>
</evidence>
<evidence type="ECO:0000256" key="5">
    <source>
        <dbReference type="ARBA" id="ARBA00023242"/>
    </source>
</evidence>
<reference evidence="8" key="1">
    <citation type="submission" date="2021-02" db="EMBL/GenBank/DDBJ databases">
        <authorList>
            <person name="Nieuwenhuis M."/>
            <person name="Van De Peppel L.J.J."/>
        </authorList>
    </citation>
    <scope>NUCLEOTIDE SEQUENCE</scope>
    <source>
        <strain evidence="8">D49</strain>
    </source>
</reference>
<dbReference type="InterPro" id="IPR036638">
    <property type="entry name" value="HLH_DNA-bd_sf"/>
</dbReference>
<dbReference type="PANTHER" id="PTHR15741:SF27">
    <property type="entry name" value="TRANSCRIPTION FACTOR AP-4"/>
    <property type="match status" value="1"/>
</dbReference>
<comment type="caution">
    <text evidence="8">The sequence shown here is derived from an EMBL/GenBank/DDBJ whole genome shotgun (WGS) entry which is preliminary data.</text>
</comment>
<dbReference type="OrthoDB" id="5778525at2759"/>
<reference evidence="8" key="2">
    <citation type="submission" date="2021-10" db="EMBL/GenBank/DDBJ databases">
        <title>Phylogenomics reveals ancestral predisposition of the termite-cultivated fungus Termitomyces towards a domesticated lifestyle.</title>
        <authorList>
            <person name="Auxier B."/>
            <person name="Grum-Grzhimaylo A."/>
            <person name="Cardenas M.E."/>
            <person name="Lodge J.D."/>
            <person name="Laessoe T."/>
            <person name="Pedersen O."/>
            <person name="Smith M.E."/>
            <person name="Kuyper T.W."/>
            <person name="Franco-Molano E.A."/>
            <person name="Baroni T.J."/>
            <person name="Aanen D.K."/>
        </authorList>
    </citation>
    <scope>NUCLEOTIDE SEQUENCE</scope>
    <source>
        <strain evidence="8">D49</strain>
    </source>
</reference>
<dbReference type="GO" id="GO:0000978">
    <property type="term" value="F:RNA polymerase II cis-regulatory region sequence-specific DNA binding"/>
    <property type="evidence" value="ECO:0007669"/>
    <property type="project" value="TreeGrafter"/>
</dbReference>
<dbReference type="AlphaFoldDB" id="A0A9P7GLL4"/>
<comment type="subcellular location">
    <subcellularLocation>
        <location evidence="1">Nucleus</location>
    </subcellularLocation>
</comment>
<dbReference type="GO" id="GO:0046983">
    <property type="term" value="F:protein dimerization activity"/>
    <property type="evidence" value="ECO:0007669"/>
    <property type="project" value="InterPro"/>
</dbReference>
<keyword evidence="3" id="KW-0238">DNA-binding</keyword>
<protein>
    <recommendedName>
        <fullName evidence="7">BHLH domain-containing protein</fullName>
    </recommendedName>
</protein>
<dbReference type="Gene3D" id="4.10.280.10">
    <property type="entry name" value="Helix-loop-helix DNA-binding domain"/>
    <property type="match status" value="1"/>
</dbReference>
<feature type="region of interest" description="Disordered" evidence="6">
    <location>
        <begin position="111"/>
        <end position="206"/>
    </location>
</feature>
<dbReference type="InterPro" id="IPR011598">
    <property type="entry name" value="bHLH_dom"/>
</dbReference>
<evidence type="ECO:0000256" key="1">
    <source>
        <dbReference type="ARBA" id="ARBA00004123"/>
    </source>
</evidence>
<dbReference type="GO" id="GO:0005634">
    <property type="term" value="C:nucleus"/>
    <property type="evidence" value="ECO:0007669"/>
    <property type="project" value="UniProtKB-SubCell"/>
</dbReference>
<keyword evidence="5" id="KW-0539">Nucleus</keyword>
<dbReference type="Proteomes" id="UP000717328">
    <property type="component" value="Unassembled WGS sequence"/>
</dbReference>
<sequence length="298" mass="32825">MAALLNRRPPWVITKAKQPRSFFPQSTSTFHPANPMSSTMETLQPPVPFHDFEFSFDPSLNIFPAPPPLPSSAELFSANEAQQFHGFLEDFNEFGGFDFVLPEHTYTEYAPPPPLAPYSNPHLNTTPEPSTSGYPRHNTRSAASRAAIHAPPTPNEIRVNYETRETSESRRSSPSDSSSPNEDQSKSATSAASRSKPLLSTPQKRLNHIMSEQKRRNAIRDGYAQLIALLAPAGSAHGIGMPTRGRPKGSGIRGKGQTKGKSGVLFRAVEYCKWLEEGRDALRQEVLRVEAAAGIRHP</sequence>
<evidence type="ECO:0000256" key="4">
    <source>
        <dbReference type="ARBA" id="ARBA00023163"/>
    </source>
</evidence>
<feature type="domain" description="BHLH" evidence="7">
    <location>
        <begin position="203"/>
        <end position="275"/>
    </location>
</feature>
<dbReference type="PROSITE" id="PS50888">
    <property type="entry name" value="BHLH"/>
    <property type="match status" value="1"/>
</dbReference>
<keyword evidence="9" id="KW-1185">Reference proteome</keyword>
<evidence type="ECO:0000259" key="7">
    <source>
        <dbReference type="PROSITE" id="PS50888"/>
    </source>
</evidence>
<feature type="region of interest" description="Disordered" evidence="6">
    <location>
        <begin position="238"/>
        <end position="259"/>
    </location>
</feature>
<organism evidence="8 9">
    <name type="scientific">Sphagnurus paluster</name>
    <dbReference type="NCBI Taxonomy" id="117069"/>
    <lineage>
        <taxon>Eukaryota</taxon>
        <taxon>Fungi</taxon>
        <taxon>Dikarya</taxon>
        <taxon>Basidiomycota</taxon>
        <taxon>Agaricomycotina</taxon>
        <taxon>Agaricomycetes</taxon>
        <taxon>Agaricomycetidae</taxon>
        <taxon>Agaricales</taxon>
        <taxon>Tricholomatineae</taxon>
        <taxon>Lyophyllaceae</taxon>
        <taxon>Sphagnurus</taxon>
    </lineage>
</organism>
<feature type="compositionally biased region" description="Low complexity" evidence="6">
    <location>
        <begin position="174"/>
        <end position="196"/>
    </location>
</feature>
<dbReference type="GO" id="GO:0000981">
    <property type="term" value="F:DNA-binding transcription factor activity, RNA polymerase II-specific"/>
    <property type="evidence" value="ECO:0007669"/>
    <property type="project" value="TreeGrafter"/>
</dbReference>
<dbReference type="SUPFAM" id="SSF47459">
    <property type="entry name" value="HLH, helix-loop-helix DNA-binding domain"/>
    <property type="match status" value="1"/>
</dbReference>
<keyword evidence="4" id="KW-0804">Transcription</keyword>